<dbReference type="RefSeq" id="WP_249738540.1">
    <property type="nucleotide sequence ID" value="NZ_JAKNCJ010000014.1"/>
</dbReference>
<evidence type="ECO:0000313" key="4">
    <source>
        <dbReference type="Proteomes" id="UP001203761"/>
    </source>
</evidence>
<keyword evidence="2 3" id="KW-0378">Hydrolase</keyword>
<feature type="active site" evidence="2">
    <location>
        <position position="138"/>
    </location>
</feature>
<dbReference type="Proteomes" id="UP001203761">
    <property type="component" value="Unassembled WGS sequence"/>
</dbReference>
<keyword evidence="2" id="KW-0479">Metal-binding</keyword>
<feature type="binding site" evidence="2">
    <location>
        <position position="141"/>
    </location>
    <ligand>
        <name>Fe cation</name>
        <dbReference type="ChEBI" id="CHEBI:24875"/>
    </ligand>
</feature>
<feature type="binding site" evidence="2">
    <location>
        <position position="95"/>
    </location>
    <ligand>
        <name>Fe cation</name>
        <dbReference type="ChEBI" id="CHEBI:24875"/>
    </ligand>
</feature>
<sequence length="167" mass="18481">MSAREIRVIGDPVLRTVCDPIREITEGVRALAANLIDTVDMEGRAGVAANQIGVSLRAFSWSLDDRAPEDRLGCILNPVITELSDDLIEGEDEGCLSVPGLWFPRTRARFARCEGIDVEGEELVLEGEGLVARLIQHEVGHLDGALYIDGLERPVRKRALREIRQRL</sequence>
<comment type="function">
    <text evidence="2">Removes the formyl group from the N-terminal Met of newly synthesized proteins. Requires at least a dipeptide for an efficient rate of reaction. N-terminal L-methionine is a prerequisite for activity but the enzyme has broad specificity at other positions.</text>
</comment>
<comment type="similarity">
    <text evidence="1 2">Belongs to the polypeptide deformylase family.</text>
</comment>
<dbReference type="Pfam" id="PF01327">
    <property type="entry name" value="Pep_deformylase"/>
    <property type="match status" value="1"/>
</dbReference>
<evidence type="ECO:0000256" key="2">
    <source>
        <dbReference type="HAMAP-Rule" id="MF_00163"/>
    </source>
</evidence>
<keyword evidence="2" id="KW-0408">Iron</keyword>
<organism evidence="3 4">
    <name type="scientific">Brachybacterium equifaecis</name>
    <dbReference type="NCBI Taxonomy" id="2910770"/>
    <lineage>
        <taxon>Bacteria</taxon>
        <taxon>Bacillati</taxon>
        <taxon>Actinomycetota</taxon>
        <taxon>Actinomycetes</taxon>
        <taxon>Micrococcales</taxon>
        <taxon>Dermabacteraceae</taxon>
        <taxon>Brachybacterium</taxon>
    </lineage>
</organism>
<dbReference type="EMBL" id="JAKNCJ010000014">
    <property type="protein sequence ID" value="MCL6424463.1"/>
    <property type="molecule type" value="Genomic_DNA"/>
</dbReference>
<comment type="cofactor">
    <cofactor evidence="2">
        <name>Fe(2+)</name>
        <dbReference type="ChEBI" id="CHEBI:29033"/>
    </cofactor>
    <text evidence="2">Binds 1 Fe(2+) ion.</text>
</comment>
<keyword evidence="2" id="KW-0648">Protein biosynthesis</keyword>
<dbReference type="Gene3D" id="3.90.45.10">
    <property type="entry name" value="Peptide deformylase"/>
    <property type="match status" value="1"/>
</dbReference>
<gene>
    <name evidence="2" type="primary">def</name>
    <name evidence="3" type="ORF">Bequi_13930</name>
</gene>
<evidence type="ECO:0000313" key="3">
    <source>
        <dbReference type="EMBL" id="MCL6424463.1"/>
    </source>
</evidence>
<dbReference type="PIRSF" id="PIRSF004749">
    <property type="entry name" value="Pep_def"/>
    <property type="match status" value="1"/>
</dbReference>
<accession>A0ABT0R4W5</accession>
<keyword evidence="4" id="KW-1185">Reference proteome</keyword>
<feature type="binding site" evidence="2">
    <location>
        <position position="137"/>
    </location>
    <ligand>
        <name>Fe cation</name>
        <dbReference type="ChEBI" id="CHEBI:24875"/>
    </ligand>
</feature>
<dbReference type="InterPro" id="IPR036821">
    <property type="entry name" value="Peptide_deformylase_sf"/>
</dbReference>
<dbReference type="PANTHER" id="PTHR10458">
    <property type="entry name" value="PEPTIDE DEFORMYLASE"/>
    <property type="match status" value="1"/>
</dbReference>
<dbReference type="NCBIfam" id="NF001159">
    <property type="entry name" value="PRK00150.1-3"/>
    <property type="match status" value="1"/>
</dbReference>
<dbReference type="CDD" id="cd00487">
    <property type="entry name" value="Pep_deformylase"/>
    <property type="match status" value="1"/>
</dbReference>
<proteinExistence type="inferred from homology"/>
<protein>
    <recommendedName>
        <fullName evidence="2">Peptide deformylase</fullName>
        <shortName evidence="2">PDF</shortName>
        <ecNumber evidence="2">3.5.1.88</ecNumber>
    </recommendedName>
    <alternativeName>
        <fullName evidence="2">Polypeptide deformylase</fullName>
    </alternativeName>
</protein>
<dbReference type="GO" id="GO:0042586">
    <property type="term" value="F:peptide deformylase activity"/>
    <property type="evidence" value="ECO:0007669"/>
    <property type="project" value="UniProtKB-EC"/>
</dbReference>
<comment type="caution">
    <text evidence="3">The sequence shown here is derived from an EMBL/GenBank/DDBJ whole genome shotgun (WGS) entry which is preliminary data.</text>
</comment>
<evidence type="ECO:0000256" key="1">
    <source>
        <dbReference type="ARBA" id="ARBA00010759"/>
    </source>
</evidence>
<dbReference type="InterPro" id="IPR023635">
    <property type="entry name" value="Peptide_deformylase"/>
</dbReference>
<dbReference type="EC" id="3.5.1.88" evidence="2"/>
<dbReference type="SUPFAM" id="SSF56420">
    <property type="entry name" value="Peptide deformylase"/>
    <property type="match status" value="1"/>
</dbReference>
<dbReference type="HAMAP" id="MF_00163">
    <property type="entry name" value="Pep_deformylase"/>
    <property type="match status" value="1"/>
</dbReference>
<reference evidence="3" key="1">
    <citation type="submission" date="2022-02" db="EMBL/GenBank/DDBJ databases">
        <authorList>
            <person name="Lee M."/>
            <person name="Kim S.-J."/>
            <person name="Jung M.-Y."/>
        </authorList>
    </citation>
    <scope>NUCLEOTIDE SEQUENCE</scope>
    <source>
        <strain evidence="3">JHP9</strain>
    </source>
</reference>
<dbReference type="PRINTS" id="PR01576">
    <property type="entry name" value="PDEFORMYLASE"/>
</dbReference>
<dbReference type="PANTHER" id="PTHR10458:SF22">
    <property type="entry name" value="PEPTIDE DEFORMYLASE"/>
    <property type="match status" value="1"/>
</dbReference>
<name>A0ABT0R4W5_9MICO</name>
<comment type="catalytic activity">
    <reaction evidence="2">
        <text>N-terminal N-formyl-L-methionyl-[peptide] + H2O = N-terminal L-methionyl-[peptide] + formate</text>
        <dbReference type="Rhea" id="RHEA:24420"/>
        <dbReference type="Rhea" id="RHEA-COMP:10639"/>
        <dbReference type="Rhea" id="RHEA-COMP:10640"/>
        <dbReference type="ChEBI" id="CHEBI:15377"/>
        <dbReference type="ChEBI" id="CHEBI:15740"/>
        <dbReference type="ChEBI" id="CHEBI:49298"/>
        <dbReference type="ChEBI" id="CHEBI:64731"/>
        <dbReference type="EC" id="3.5.1.88"/>
    </reaction>
</comment>